<gene>
    <name evidence="2" type="ORF">PLEI_0181</name>
</gene>
<dbReference type="GO" id="GO:0003677">
    <property type="term" value="F:DNA binding"/>
    <property type="evidence" value="ECO:0007669"/>
    <property type="project" value="InterPro"/>
</dbReference>
<dbReference type="GO" id="GO:0004803">
    <property type="term" value="F:transposase activity"/>
    <property type="evidence" value="ECO:0007669"/>
    <property type="project" value="InterPro"/>
</dbReference>
<dbReference type="PANTHER" id="PTHR33055">
    <property type="entry name" value="TRANSPOSASE FOR INSERTION SEQUENCE ELEMENT IS1111A"/>
    <property type="match status" value="1"/>
</dbReference>
<dbReference type="EMBL" id="DF196808">
    <property type="protein sequence ID" value="GAD28541.1"/>
    <property type="molecule type" value="Genomic_DNA"/>
</dbReference>
<dbReference type="HOGENOM" id="CLU_036902_3_2_6"/>
<sequence length="226" mass="24740">MQSTERARNLALTHVIAQSNQIRGLLLEFGIVIPQGINSLRRNLPMILEDAENDLPDSFRQIVMSLWEHLEVQIEHADAITSSLKGTIESNQVCQKLMKLEGVGPIGALGLSLKLGKGEHYSNGRNAAASIGLTPKQHSSGGKEHIGHISKQCADKRLRATLYQGALSVVSLVINRPPKTNKEQWLKALIARRGKKVAAIALANKTVRTAYAILKSDSEYEPQVIV</sequence>
<dbReference type="GO" id="GO:0006313">
    <property type="term" value="P:DNA transposition"/>
    <property type="evidence" value="ECO:0007669"/>
    <property type="project" value="InterPro"/>
</dbReference>
<feature type="domain" description="Transposase IS116/IS110/IS902 C-terminal" evidence="1">
    <location>
        <begin position="94"/>
        <end position="171"/>
    </location>
</feature>
<dbReference type="Pfam" id="PF02371">
    <property type="entry name" value="Transposase_20"/>
    <property type="match status" value="1"/>
</dbReference>
<evidence type="ECO:0000259" key="1">
    <source>
        <dbReference type="Pfam" id="PF02371"/>
    </source>
</evidence>
<reference evidence="3" key="1">
    <citation type="submission" date="2012-12" db="EMBL/GenBank/DDBJ databases">
        <title>Genome Sequence of Photobacterium leiognathi lrivu.4.1.</title>
        <authorList>
            <person name="Urbanczyk H."/>
            <person name="Ogura Y."/>
            <person name="Hayashi T."/>
            <person name="Dunlap P.V."/>
        </authorList>
    </citation>
    <scope>NUCLEOTIDE SEQUENCE [LARGE SCALE GENOMIC DNA]</scope>
    <source>
        <strain evidence="3">lrivu.4.1</strain>
    </source>
</reference>
<dbReference type="InterPro" id="IPR003346">
    <property type="entry name" value="Transposase_20"/>
</dbReference>
<accession>V5F5A2</accession>
<dbReference type="Proteomes" id="UP000030675">
    <property type="component" value="Unassembled WGS sequence"/>
</dbReference>
<evidence type="ECO:0000313" key="2">
    <source>
        <dbReference type="EMBL" id="GAD28541.1"/>
    </source>
</evidence>
<proteinExistence type="predicted"/>
<dbReference type="AlphaFoldDB" id="V5F5A2"/>
<dbReference type="eggNOG" id="COG3547">
    <property type="taxonomic scope" value="Bacteria"/>
</dbReference>
<dbReference type="PANTHER" id="PTHR33055:SF3">
    <property type="entry name" value="PUTATIVE TRANSPOSASE FOR IS117-RELATED"/>
    <property type="match status" value="1"/>
</dbReference>
<organism evidence="2 3">
    <name type="scientific">Photobacterium leiognathi lrivu.4.1</name>
    <dbReference type="NCBI Taxonomy" id="1248232"/>
    <lineage>
        <taxon>Bacteria</taxon>
        <taxon>Pseudomonadati</taxon>
        <taxon>Pseudomonadota</taxon>
        <taxon>Gammaproteobacteria</taxon>
        <taxon>Vibrionales</taxon>
        <taxon>Vibrionaceae</taxon>
        <taxon>Photobacterium</taxon>
    </lineage>
</organism>
<dbReference type="NCBIfam" id="NF033542">
    <property type="entry name" value="transpos_IS110"/>
    <property type="match status" value="1"/>
</dbReference>
<protein>
    <submittedName>
        <fullName evidence="2">Transposase</fullName>
    </submittedName>
</protein>
<name>V5F5A2_PHOLE</name>
<evidence type="ECO:0000313" key="3">
    <source>
        <dbReference type="Proteomes" id="UP000030675"/>
    </source>
</evidence>
<dbReference type="InterPro" id="IPR047650">
    <property type="entry name" value="Transpos_IS110"/>
</dbReference>